<dbReference type="Pfam" id="PF03107">
    <property type="entry name" value="C1_2"/>
    <property type="match status" value="1"/>
</dbReference>
<proteinExistence type="predicted"/>
<dbReference type="InterPro" id="IPR046349">
    <property type="entry name" value="C1-like_sf"/>
</dbReference>
<evidence type="ECO:0000313" key="4">
    <source>
        <dbReference type="Proteomes" id="UP000222542"/>
    </source>
</evidence>
<feature type="domain" description="DC1" evidence="2">
    <location>
        <begin position="27"/>
        <end position="77"/>
    </location>
</feature>
<accession>A0A1U8EL13</accession>
<dbReference type="EMBL" id="AYRZ02000010">
    <property type="protein sequence ID" value="PHT71522.1"/>
    <property type="molecule type" value="Genomic_DNA"/>
</dbReference>
<dbReference type="STRING" id="4072.A0A1U8EL13"/>
<dbReference type="Gramene" id="PHT71522">
    <property type="protein sequence ID" value="PHT71522"/>
    <property type="gene ID" value="T459_26626"/>
</dbReference>
<dbReference type="PANTHER" id="PTHR46288:SF50">
    <property type="entry name" value="DC1 DOMAIN-CONTAINING PROTEIN"/>
    <property type="match status" value="1"/>
</dbReference>
<evidence type="ECO:0000313" key="3">
    <source>
        <dbReference type="EMBL" id="PHT71522.1"/>
    </source>
</evidence>
<reference evidence="3 4" key="2">
    <citation type="journal article" date="2017" name="Genome Biol.">
        <title>New reference genome sequences of hot pepper reveal the massive evolution of plant disease-resistance genes by retroduplication.</title>
        <authorList>
            <person name="Kim S."/>
            <person name="Park J."/>
            <person name="Yeom S.I."/>
            <person name="Kim Y.M."/>
            <person name="Seo E."/>
            <person name="Kim K.T."/>
            <person name="Kim M.S."/>
            <person name="Lee J.M."/>
            <person name="Cheong K."/>
            <person name="Shin H.S."/>
            <person name="Kim S.B."/>
            <person name="Han K."/>
            <person name="Lee J."/>
            <person name="Park M."/>
            <person name="Lee H.A."/>
            <person name="Lee H.Y."/>
            <person name="Lee Y."/>
            <person name="Oh S."/>
            <person name="Lee J.H."/>
            <person name="Choi E."/>
            <person name="Choi E."/>
            <person name="Lee S.E."/>
            <person name="Jeon J."/>
            <person name="Kim H."/>
            <person name="Choi G."/>
            <person name="Song H."/>
            <person name="Lee J."/>
            <person name="Lee S.C."/>
            <person name="Kwon J.K."/>
            <person name="Lee H.Y."/>
            <person name="Koo N."/>
            <person name="Hong Y."/>
            <person name="Kim R.W."/>
            <person name="Kang W.H."/>
            <person name="Huh J.H."/>
            <person name="Kang B.C."/>
            <person name="Yang T.J."/>
            <person name="Lee Y.H."/>
            <person name="Bennetzen J.L."/>
            <person name="Choi D."/>
        </authorList>
    </citation>
    <scope>NUCLEOTIDE SEQUENCE [LARGE SCALE GENOMIC DNA]</scope>
    <source>
        <strain evidence="4">cv. CM334</strain>
    </source>
</reference>
<dbReference type="Proteomes" id="UP000222542">
    <property type="component" value="Unassembled WGS sequence"/>
</dbReference>
<keyword evidence="1" id="KW-0677">Repeat</keyword>
<dbReference type="OrthoDB" id="1298703at2759"/>
<protein>
    <recommendedName>
        <fullName evidence="2">DC1 domain-containing protein</fullName>
    </recommendedName>
</protein>
<name>A0A1U8EL13_CAPAN</name>
<dbReference type="OMA" id="SARAYCC"/>
<dbReference type="SUPFAM" id="SSF57889">
    <property type="entry name" value="Cysteine-rich domain"/>
    <property type="match status" value="2"/>
</dbReference>
<dbReference type="InterPro" id="IPR004146">
    <property type="entry name" value="DC1"/>
</dbReference>
<dbReference type="KEGG" id="cann:107844707"/>
<dbReference type="AlphaFoldDB" id="A0A1U8EL13"/>
<evidence type="ECO:0000256" key="1">
    <source>
        <dbReference type="ARBA" id="ARBA00022737"/>
    </source>
</evidence>
<dbReference type="PANTHER" id="PTHR46288">
    <property type="entry name" value="PHORBOL-ESTER/DAG-TYPE DOMAIN-CONTAINING PROTEIN"/>
    <property type="match status" value="1"/>
</dbReference>
<evidence type="ECO:0000259" key="2">
    <source>
        <dbReference type="Pfam" id="PF03107"/>
    </source>
</evidence>
<keyword evidence="4" id="KW-1185">Reference proteome</keyword>
<gene>
    <name evidence="3" type="ORF">T459_26626</name>
</gene>
<sequence length="163" mass="18622">MGFVCEGCNYFIGNTCFSLPSKIQHMSHPHHPLKLTWYADFQNGNLKCPGCQNYTNDSSARAYCCTECNFFIDRFCASAPKILTVEDVSYKLSYSFPFKHEKAVIKCNRCSDKVVTKDSMLYYNLERDETLHVSCALIKESGIDSETRSNLSVQRLNELRIAD</sequence>
<comment type="caution">
    <text evidence="3">The sequence shown here is derived from an EMBL/GenBank/DDBJ whole genome shotgun (WGS) entry which is preliminary data.</text>
</comment>
<organism evidence="3 4">
    <name type="scientific">Capsicum annuum</name>
    <name type="common">Capsicum pepper</name>
    <dbReference type="NCBI Taxonomy" id="4072"/>
    <lineage>
        <taxon>Eukaryota</taxon>
        <taxon>Viridiplantae</taxon>
        <taxon>Streptophyta</taxon>
        <taxon>Embryophyta</taxon>
        <taxon>Tracheophyta</taxon>
        <taxon>Spermatophyta</taxon>
        <taxon>Magnoliopsida</taxon>
        <taxon>eudicotyledons</taxon>
        <taxon>Gunneridae</taxon>
        <taxon>Pentapetalae</taxon>
        <taxon>asterids</taxon>
        <taxon>lamiids</taxon>
        <taxon>Solanales</taxon>
        <taxon>Solanaceae</taxon>
        <taxon>Solanoideae</taxon>
        <taxon>Capsiceae</taxon>
        <taxon>Capsicum</taxon>
    </lineage>
</organism>
<reference evidence="3 4" key="1">
    <citation type="journal article" date="2014" name="Nat. Genet.">
        <title>Genome sequence of the hot pepper provides insights into the evolution of pungency in Capsicum species.</title>
        <authorList>
            <person name="Kim S."/>
            <person name="Park M."/>
            <person name="Yeom S.I."/>
            <person name="Kim Y.M."/>
            <person name="Lee J.M."/>
            <person name="Lee H.A."/>
            <person name="Seo E."/>
            <person name="Choi J."/>
            <person name="Cheong K."/>
            <person name="Kim K.T."/>
            <person name="Jung K."/>
            <person name="Lee G.W."/>
            <person name="Oh S.K."/>
            <person name="Bae C."/>
            <person name="Kim S.B."/>
            <person name="Lee H.Y."/>
            <person name="Kim S.Y."/>
            <person name="Kim M.S."/>
            <person name="Kang B.C."/>
            <person name="Jo Y.D."/>
            <person name="Yang H.B."/>
            <person name="Jeong H.J."/>
            <person name="Kang W.H."/>
            <person name="Kwon J.K."/>
            <person name="Shin C."/>
            <person name="Lim J.Y."/>
            <person name="Park J.H."/>
            <person name="Huh J.H."/>
            <person name="Kim J.S."/>
            <person name="Kim B.D."/>
            <person name="Cohen O."/>
            <person name="Paran I."/>
            <person name="Suh M.C."/>
            <person name="Lee S.B."/>
            <person name="Kim Y.K."/>
            <person name="Shin Y."/>
            <person name="Noh S.J."/>
            <person name="Park J."/>
            <person name="Seo Y.S."/>
            <person name="Kwon S.Y."/>
            <person name="Kim H.A."/>
            <person name="Park J.M."/>
            <person name="Kim H.J."/>
            <person name="Choi S.B."/>
            <person name="Bosland P.W."/>
            <person name="Reeves G."/>
            <person name="Jo S.H."/>
            <person name="Lee B.W."/>
            <person name="Cho H.T."/>
            <person name="Choi H.S."/>
            <person name="Lee M.S."/>
            <person name="Yu Y."/>
            <person name="Do Choi Y."/>
            <person name="Park B.S."/>
            <person name="van Deynze A."/>
            <person name="Ashrafi H."/>
            <person name="Hill T."/>
            <person name="Kim W.T."/>
            <person name="Pai H.S."/>
            <person name="Ahn H.K."/>
            <person name="Yeam I."/>
            <person name="Giovannoni J.J."/>
            <person name="Rose J.K."/>
            <person name="Sorensen I."/>
            <person name="Lee S.J."/>
            <person name="Kim R.W."/>
            <person name="Choi I.Y."/>
            <person name="Choi B.S."/>
            <person name="Lim J.S."/>
            <person name="Lee Y.H."/>
            <person name="Choi D."/>
        </authorList>
    </citation>
    <scope>NUCLEOTIDE SEQUENCE [LARGE SCALE GENOMIC DNA]</scope>
    <source>
        <strain evidence="4">cv. CM334</strain>
    </source>
</reference>